<comment type="similarity">
    <text evidence="1 6">Belongs to the class-A beta-lactamase family.</text>
</comment>
<dbReference type="STRING" id="953739.SVEN_0089"/>
<dbReference type="GO" id="GO:0008800">
    <property type="term" value="F:beta-lactamase activity"/>
    <property type="evidence" value="ECO:0007669"/>
    <property type="project" value="UniProtKB-UniRule"/>
</dbReference>
<evidence type="ECO:0000256" key="4">
    <source>
        <dbReference type="ARBA" id="ARBA00022801"/>
    </source>
</evidence>
<dbReference type="InterPro" id="IPR012338">
    <property type="entry name" value="Beta-lactam/transpept-like"/>
</dbReference>
<dbReference type="InterPro" id="IPR006311">
    <property type="entry name" value="TAT_signal"/>
</dbReference>
<dbReference type="InterPro" id="IPR000871">
    <property type="entry name" value="Beta-lactam_class-A"/>
</dbReference>
<dbReference type="PANTHER" id="PTHR35333:SF3">
    <property type="entry name" value="BETA-LACTAMASE-TYPE TRANSPEPTIDASE FOLD CONTAINING PROTEIN"/>
    <property type="match status" value="1"/>
</dbReference>
<dbReference type="PRINTS" id="PR00118">
    <property type="entry name" value="BLACTAMASEA"/>
</dbReference>
<dbReference type="PATRIC" id="fig|953739.5.peg.3525"/>
<evidence type="ECO:0000313" key="9">
    <source>
        <dbReference type="Proteomes" id="UP000006854"/>
    </source>
</evidence>
<dbReference type="GO" id="GO:0030655">
    <property type="term" value="P:beta-lactam antibiotic catabolic process"/>
    <property type="evidence" value="ECO:0007669"/>
    <property type="project" value="InterPro"/>
</dbReference>
<dbReference type="InterPro" id="IPR045155">
    <property type="entry name" value="Beta-lactam_cat"/>
</dbReference>
<gene>
    <name evidence="8" type="ordered locus">SVEN_0089</name>
</gene>
<sequence length="317" mass="33982">MIVSGKGTALSISAVSPSRRTALGLGAGAALAVALPLGGSAYASAPGGDELVARLRELEARHDARLGVFAHDVRTGRSVAYRADERFPMCSVFKTLAVAAVLRDLDHDGTFLARRIRYTAADVKRSGWSPRTELPENLARGMTVAELCDATLRFSDNTAANLLLRELGGPTAVTRFVRSTGDRTTRLDRWEPELNSAEPWRESDTSTPRAIGRTYGRLLLGDALPHRDRERLTRWMLANTTSGERFRKGLPADWLLADKTGGGRYGTNNDAGVTWPPGGGPIVLAVMTTRSLEDAPVVDPLVAEAAALVAAELGPNK</sequence>
<dbReference type="Proteomes" id="UP000006854">
    <property type="component" value="Chromosome"/>
</dbReference>
<dbReference type="PROSITE" id="PS00146">
    <property type="entry name" value="BETA_LACTAMASE_A"/>
    <property type="match status" value="1"/>
</dbReference>
<evidence type="ECO:0000256" key="2">
    <source>
        <dbReference type="ARBA" id="ARBA00012865"/>
    </source>
</evidence>
<evidence type="ECO:0000313" key="8">
    <source>
        <dbReference type="EMBL" id="CCA53377.1"/>
    </source>
</evidence>
<protein>
    <recommendedName>
        <fullName evidence="3 6">Beta-lactamase</fullName>
        <ecNumber evidence="2 6">3.5.2.6</ecNumber>
    </recommendedName>
</protein>
<evidence type="ECO:0000259" key="7">
    <source>
        <dbReference type="Pfam" id="PF13354"/>
    </source>
</evidence>
<dbReference type="SUPFAM" id="SSF56601">
    <property type="entry name" value="beta-lactamase/transpeptidase-like"/>
    <property type="match status" value="1"/>
</dbReference>
<dbReference type="NCBIfam" id="NF033103">
    <property type="entry name" value="bla_class_A"/>
    <property type="match status" value="1"/>
</dbReference>
<dbReference type="AlphaFoldDB" id="F2R4A0"/>
<evidence type="ECO:0000256" key="1">
    <source>
        <dbReference type="ARBA" id="ARBA00009009"/>
    </source>
</evidence>
<proteinExistence type="inferred from homology"/>
<dbReference type="HOGENOM" id="CLU_031960_6_0_11"/>
<dbReference type="PANTHER" id="PTHR35333">
    <property type="entry name" value="BETA-LACTAMASE"/>
    <property type="match status" value="1"/>
</dbReference>
<dbReference type="PROSITE" id="PS51318">
    <property type="entry name" value="TAT"/>
    <property type="match status" value="1"/>
</dbReference>
<name>F2R4A0_STRVP</name>
<dbReference type="InterPro" id="IPR023650">
    <property type="entry name" value="Beta-lactam_class-A_AS"/>
</dbReference>
<dbReference type="KEGG" id="sve:SVEN_0089"/>
<comment type="catalytic activity">
    <reaction evidence="6">
        <text>a beta-lactam + H2O = a substituted beta-amino acid</text>
        <dbReference type="Rhea" id="RHEA:20401"/>
        <dbReference type="ChEBI" id="CHEBI:15377"/>
        <dbReference type="ChEBI" id="CHEBI:35627"/>
        <dbReference type="ChEBI" id="CHEBI:140347"/>
        <dbReference type="EC" id="3.5.2.6"/>
    </reaction>
</comment>
<evidence type="ECO:0000256" key="3">
    <source>
        <dbReference type="ARBA" id="ARBA00018879"/>
    </source>
</evidence>
<dbReference type="Gene3D" id="3.40.710.10">
    <property type="entry name" value="DD-peptidase/beta-lactamase superfamily"/>
    <property type="match status" value="1"/>
</dbReference>
<feature type="domain" description="Beta-lactamase class A catalytic" evidence="7">
    <location>
        <begin position="67"/>
        <end position="288"/>
    </location>
</feature>
<dbReference type="EMBL" id="FR845719">
    <property type="protein sequence ID" value="CCA53377.1"/>
    <property type="molecule type" value="Genomic_DNA"/>
</dbReference>
<accession>F2R4A0</accession>
<keyword evidence="9" id="KW-1185">Reference proteome</keyword>
<evidence type="ECO:0000256" key="5">
    <source>
        <dbReference type="ARBA" id="ARBA00023251"/>
    </source>
</evidence>
<dbReference type="Pfam" id="PF13354">
    <property type="entry name" value="Beta-lactamase2"/>
    <property type="match status" value="1"/>
</dbReference>
<organism evidence="8 9">
    <name type="scientific">Streptomyces venezuelae (strain ATCC 10712 / CBS 650.69 / DSM 40230 / JCM 4526 / NBRC 13096 / PD 04745)</name>
    <dbReference type="NCBI Taxonomy" id="953739"/>
    <lineage>
        <taxon>Bacteria</taxon>
        <taxon>Bacillati</taxon>
        <taxon>Actinomycetota</taxon>
        <taxon>Actinomycetes</taxon>
        <taxon>Kitasatosporales</taxon>
        <taxon>Streptomycetaceae</taxon>
        <taxon>Streptomyces</taxon>
    </lineage>
</organism>
<dbReference type="eggNOG" id="COG2367">
    <property type="taxonomic scope" value="Bacteria"/>
</dbReference>
<keyword evidence="4 6" id="KW-0378">Hydrolase</keyword>
<dbReference type="EC" id="3.5.2.6" evidence="2 6"/>
<evidence type="ECO:0000256" key="6">
    <source>
        <dbReference type="RuleBase" id="RU361140"/>
    </source>
</evidence>
<reference evidence="8 9" key="1">
    <citation type="journal article" date="2011" name="BMC Genomics">
        <title>Genome-wide analysis of the role of GlnR in Streptomyces venezuelae provides new insights into global nitrogen regulation in actinomycetes.</title>
        <authorList>
            <person name="Pullan S.T."/>
            <person name="Bibb M.J."/>
            <person name="Merrick M."/>
        </authorList>
    </citation>
    <scope>NUCLEOTIDE SEQUENCE [LARGE SCALE GENOMIC DNA]</scope>
    <source>
        <strain evidence="9">ATCC 10712 / CBS 650.69 / DSM 40230 / JCM 4526 / NBRC 13096 / PD 04745</strain>
    </source>
</reference>
<keyword evidence="5 6" id="KW-0046">Antibiotic resistance</keyword>
<dbReference type="GO" id="GO:0046677">
    <property type="term" value="P:response to antibiotic"/>
    <property type="evidence" value="ECO:0007669"/>
    <property type="project" value="UniProtKB-UniRule"/>
</dbReference>